<dbReference type="Gene3D" id="1.10.2020.20">
    <property type="match status" value="1"/>
</dbReference>
<dbReference type="FunCoup" id="A0A165I4C6">
    <property type="interactions" value="90"/>
</dbReference>
<accession>A0A165I4C6</accession>
<feature type="region of interest" description="Disordered" evidence="6">
    <location>
        <begin position="128"/>
        <end position="149"/>
    </location>
</feature>
<dbReference type="InterPro" id="IPR038108">
    <property type="entry name" value="RPN13_DEUBAD_sf"/>
</dbReference>
<name>A0A165I4C6_9BASI</name>
<dbReference type="GO" id="GO:0008541">
    <property type="term" value="C:proteasome regulatory particle, lid subcomplex"/>
    <property type="evidence" value="ECO:0007669"/>
    <property type="project" value="TreeGrafter"/>
</dbReference>
<dbReference type="InterPro" id="IPR044868">
    <property type="entry name" value="Rpn13/ADRM1_Pru"/>
</dbReference>
<keyword evidence="4" id="KW-0647">Proteasome</keyword>
<dbReference type="PANTHER" id="PTHR12225">
    <property type="entry name" value="ADHESION REGULATING MOLECULE 1 110 KDA CELL MEMBRANE GLYCOPROTEIN"/>
    <property type="match status" value="1"/>
</dbReference>
<protein>
    <submittedName>
        <fullName evidence="9">Adhesion regulating molecule</fullName>
    </submittedName>
</protein>
<keyword evidence="3" id="KW-0963">Cytoplasm</keyword>
<dbReference type="AlphaFoldDB" id="A0A165I4C6"/>
<evidence type="ECO:0000313" key="10">
    <source>
        <dbReference type="Proteomes" id="UP000076842"/>
    </source>
</evidence>
<dbReference type="InterPro" id="IPR006773">
    <property type="entry name" value="Rpn13/ADRM1"/>
</dbReference>
<dbReference type="CDD" id="cd13314">
    <property type="entry name" value="PH_Rpn13"/>
    <property type="match status" value="1"/>
</dbReference>
<feature type="domain" description="DEUBAD" evidence="7">
    <location>
        <begin position="165"/>
        <end position="272"/>
    </location>
</feature>
<evidence type="ECO:0000256" key="3">
    <source>
        <dbReference type="ARBA" id="ARBA00022490"/>
    </source>
</evidence>
<evidence type="ECO:0000256" key="1">
    <source>
        <dbReference type="ARBA" id="ARBA00004123"/>
    </source>
</evidence>
<evidence type="ECO:0000256" key="5">
    <source>
        <dbReference type="ARBA" id="ARBA00023242"/>
    </source>
</evidence>
<keyword evidence="5" id="KW-0539">Nucleus</keyword>
<dbReference type="FunFam" id="2.30.29.70:FF:000001">
    <property type="entry name" value="Proteasomal ubiquitin receptor ADRM1"/>
    <property type="match status" value="1"/>
</dbReference>
<proteinExistence type="predicted"/>
<keyword evidence="10" id="KW-1185">Reference proteome</keyword>
<feature type="domain" description="Pru" evidence="8">
    <location>
        <begin position="1"/>
        <end position="112"/>
    </location>
</feature>
<evidence type="ECO:0000259" key="7">
    <source>
        <dbReference type="PROSITE" id="PS51916"/>
    </source>
</evidence>
<sequence>MLSFKAGRCNRRGETNWVDPTPTKGLITLETSAEDGLLHFSWKNRETGATDEDLILFPSEAAFVKVDSITGGRVFVLKFSSSDQRYFFWMQNADTSRDDYYVFNVNGLLEDPSFVPADPPAPVLSVASTSAAPAPAAPPAGPSQPSEEQLRLLRELVQSATASAGTAAGPDLALTDVITPQTLEPLFARPDLLHAIFPNLPADLPGERNADTLREVIQSSAFKASLRGLQQALSTGLLSNLVVSLGLPPEAGTGVGPFLRAISEQAQTSLEEAEGGDERMETD</sequence>
<dbReference type="STRING" id="1353952.A0A165I4C6"/>
<evidence type="ECO:0000256" key="2">
    <source>
        <dbReference type="ARBA" id="ARBA00004496"/>
    </source>
</evidence>
<dbReference type="PROSITE" id="PS51916">
    <property type="entry name" value="DEUBAD"/>
    <property type="match status" value="1"/>
</dbReference>
<dbReference type="InterPro" id="IPR044867">
    <property type="entry name" value="DEUBAD_dom"/>
</dbReference>
<dbReference type="Pfam" id="PF16550">
    <property type="entry name" value="RPN13_C"/>
    <property type="match status" value="1"/>
</dbReference>
<dbReference type="InterPro" id="IPR038633">
    <property type="entry name" value="Rpn13/ADRM1_Pru_sf"/>
</dbReference>
<evidence type="ECO:0000259" key="8">
    <source>
        <dbReference type="PROSITE" id="PS51917"/>
    </source>
</evidence>
<dbReference type="Pfam" id="PF04683">
    <property type="entry name" value="Rpn13_ADRM1_Pru"/>
    <property type="match status" value="1"/>
</dbReference>
<dbReference type="Proteomes" id="UP000076842">
    <property type="component" value="Unassembled WGS sequence"/>
</dbReference>
<evidence type="ECO:0000313" key="9">
    <source>
        <dbReference type="EMBL" id="KZT60113.1"/>
    </source>
</evidence>
<dbReference type="Gene3D" id="2.30.29.70">
    <property type="entry name" value="Proteasomal ubiquitin receptor Rpn13/ADRM1"/>
    <property type="match status" value="1"/>
</dbReference>
<dbReference type="PROSITE" id="PS51917">
    <property type="entry name" value="PRU"/>
    <property type="match status" value="1"/>
</dbReference>
<dbReference type="InterPro" id="IPR032368">
    <property type="entry name" value="RPN13_DEUBAD"/>
</dbReference>
<dbReference type="InParanoid" id="A0A165I4C6"/>
<evidence type="ECO:0000256" key="6">
    <source>
        <dbReference type="SAM" id="MobiDB-lite"/>
    </source>
</evidence>
<dbReference type="EMBL" id="KV423934">
    <property type="protein sequence ID" value="KZT60113.1"/>
    <property type="molecule type" value="Genomic_DNA"/>
</dbReference>
<dbReference type="PANTHER" id="PTHR12225:SF0">
    <property type="entry name" value="PROTEASOMAL UBIQUITIN RECEPTOR ADRM1"/>
    <property type="match status" value="1"/>
</dbReference>
<organism evidence="9 10">
    <name type="scientific">Calocera cornea HHB12733</name>
    <dbReference type="NCBI Taxonomy" id="1353952"/>
    <lineage>
        <taxon>Eukaryota</taxon>
        <taxon>Fungi</taxon>
        <taxon>Dikarya</taxon>
        <taxon>Basidiomycota</taxon>
        <taxon>Agaricomycotina</taxon>
        <taxon>Dacrymycetes</taxon>
        <taxon>Dacrymycetales</taxon>
        <taxon>Dacrymycetaceae</taxon>
        <taxon>Calocera</taxon>
    </lineage>
</organism>
<dbReference type="GO" id="GO:0005737">
    <property type="term" value="C:cytoplasm"/>
    <property type="evidence" value="ECO:0007669"/>
    <property type="project" value="UniProtKB-SubCell"/>
</dbReference>
<evidence type="ECO:0000256" key="4">
    <source>
        <dbReference type="ARBA" id="ARBA00022942"/>
    </source>
</evidence>
<gene>
    <name evidence="9" type="ORF">CALCODRAFT_515622</name>
</gene>
<dbReference type="OrthoDB" id="340431at2759"/>
<dbReference type="GO" id="GO:0061133">
    <property type="term" value="F:endopeptidase activator activity"/>
    <property type="evidence" value="ECO:0007669"/>
    <property type="project" value="TreeGrafter"/>
</dbReference>
<dbReference type="GO" id="GO:0005634">
    <property type="term" value="C:nucleus"/>
    <property type="evidence" value="ECO:0007669"/>
    <property type="project" value="UniProtKB-SubCell"/>
</dbReference>
<comment type="subcellular location">
    <subcellularLocation>
        <location evidence="2">Cytoplasm</location>
    </subcellularLocation>
    <subcellularLocation>
        <location evidence="1">Nucleus</location>
    </subcellularLocation>
</comment>
<reference evidence="9 10" key="1">
    <citation type="journal article" date="2016" name="Mol. Biol. Evol.">
        <title>Comparative Genomics of Early-Diverging Mushroom-Forming Fungi Provides Insights into the Origins of Lignocellulose Decay Capabilities.</title>
        <authorList>
            <person name="Nagy L.G."/>
            <person name="Riley R."/>
            <person name="Tritt A."/>
            <person name="Adam C."/>
            <person name="Daum C."/>
            <person name="Floudas D."/>
            <person name="Sun H."/>
            <person name="Yadav J.S."/>
            <person name="Pangilinan J."/>
            <person name="Larsson K.H."/>
            <person name="Matsuura K."/>
            <person name="Barry K."/>
            <person name="Labutti K."/>
            <person name="Kuo R."/>
            <person name="Ohm R.A."/>
            <person name="Bhattacharya S.S."/>
            <person name="Shirouzu T."/>
            <person name="Yoshinaga Y."/>
            <person name="Martin F.M."/>
            <person name="Grigoriev I.V."/>
            <person name="Hibbett D.S."/>
        </authorList>
    </citation>
    <scope>NUCLEOTIDE SEQUENCE [LARGE SCALE GENOMIC DNA]</scope>
    <source>
        <strain evidence="9 10">HHB12733</strain>
    </source>
</reference>
<feature type="region of interest" description="Disordered" evidence="6">
    <location>
        <begin position="264"/>
        <end position="283"/>
    </location>
</feature>
<dbReference type="GO" id="GO:0070628">
    <property type="term" value="F:proteasome binding"/>
    <property type="evidence" value="ECO:0007669"/>
    <property type="project" value="TreeGrafter"/>
</dbReference>